<dbReference type="UniPathway" id="UPA00070"/>
<dbReference type="InterPro" id="IPR013785">
    <property type="entry name" value="Aldolase_TIM"/>
</dbReference>
<dbReference type="Gene3D" id="3.20.20.70">
    <property type="entry name" value="Aldolase class I"/>
    <property type="match status" value="1"/>
</dbReference>
<dbReference type="InterPro" id="IPR033888">
    <property type="entry name" value="DHOD_1B"/>
</dbReference>
<proteinExistence type="inferred from homology"/>
<keyword evidence="8 12" id="KW-0665">Pyrimidine biosynthesis</keyword>
<evidence type="ECO:0000256" key="1">
    <source>
        <dbReference type="ARBA" id="ARBA00003616"/>
    </source>
</evidence>
<organism evidence="14 15">
    <name type="scientific">Oribacterium sinus F0268</name>
    <dbReference type="NCBI Taxonomy" id="585501"/>
    <lineage>
        <taxon>Bacteria</taxon>
        <taxon>Bacillati</taxon>
        <taxon>Bacillota</taxon>
        <taxon>Clostridia</taxon>
        <taxon>Lachnospirales</taxon>
        <taxon>Lachnospiraceae</taxon>
        <taxon>Oribacterium</taxon>
    </lineage>
</organism>
<evidence type="ECO:0000256" key="3">
    <source>
        <dbReference type="ARBA" id="ARBA00004715"/>
    </source>
</evidence>
<evidence type="ECO:0000256" key="7">
    <source>
        <dbReference type="ARBA" id="ARBA00022643"/>
    </source>
</evidence>
<dbReference type="GO" id="GO:0044205">
    <property type="term" value="P:'de novo' UMP biosynthetic process"/>
    <property type="evidence" value="ECO:0007669"/>
    <property type="project" value="UniProtKB-UniRule"/>
</dbReference>
<comment type="similarity">
    <text evidence="4 12">Belongs to the dihydroorotate dehydrogenase family. Type 1 subfamily.</text>
</comment>
<keyword evidence="7 12" id="KW-0288">FMN</keyword>
<dbReference type="InterPro" id="IPR050074">
    <property type="entry name" value="DHO_dehydrogenase"/>
</dbReference>
<dbReference type="eggNOG" id="COG0167">
    <property type="taxonomic scope" value="Bacteria"/>
</dbReference>
<evidence type="ECO:0000256" key="4">
    <source>
        <dbReference type="ARBA" id="ARBA00008008"/>
    </source>
</evidence>
<dbReference type="Proteomes" id="UP000004121">
    <property type="component" value="Unassembled WGS sequence"/>
</dbReference>
<dbReference type="InterPro" id="IPR001295">
    <property type="entry name" value="Dihydroorotate_DH_CS"/>
</dbReference>
<feature type="binding site" evidence="12">
    <location>
        <position position="229"/>
    </location>
    <ligand>
        <name>FMN</name>
        <dbReference type="ChEBI" id="CHEBI:58210"/>
    </ligand>
</feature>
<comment type="caution">
    <text evidence="12">Lacks conserved residue(s) required for the propagation of feature annotation.</text>
</comment>
<dbReference type="PANTHER" id="PTHR48109:SF1">
    <property type="entry name" value="DIHYDROOROTATE DEHYDROGENASE (FUMARATE)"/>
    <property type="match status" value="1"/>
</dbReference>
<feature type="binding site" evidence="12">
    <location>
        <position position="111"/>
    </location>
    <ligand>
        <name>FMN</name>
        <dbReference type="ChEBI" id="CHEBI:58210"/>
    </ligand>
</feature>
<feature type="binding site" evidence="12">
    <location>
        <position position="56"/>
    </location>
    <ligand>
        <name>substrate</name>
    </ligand>
</feature>
<name>C2KYS4_9FIRM</name>
<evidence type="ECO:0000313" key="15">
    <source>
        <dbReference type="Proteomes" id="UP000004121"/>
    </source>
</evidence>
<accession>C2KYS4</accession>
<dbReference type="CDD" id="cd04740">
    <property type="entry name" value="DHOD_1B_like"/>
    <property type="match status" value="1"/>
</dbReference>
<dbReference type="PROSITE" id="PS00911">
    <property type="entry name" value="DHODEHASE_1"/>
    <property type="match status" value="1"/>
</dbReference>
<feature type="binding site" evidence="12">
    <location>
        <begin position="255"/>
        <end position="256"/>
    </location>
    <ligand>
        <name>FMN</name>
        <dbReference type="ChEBI" id="CHEBI:58210"/>
    </ligand>
</feature>
<feature type="binding site" evidence="12">
    <location>
        <position position="203"/>
    </location>
    <ligand>
        <name>FMN</name>
        <dbReference type="ChEBI" id="CHEBI:58210"/>
    </ligand>
</feature>
<dbReference type="Pfam" id="PF01180">
    <property type="entry name" value="DHO_dh"/>
    <property type="match status" value="1"/>
</dbReference>
<keyword evidence="6 12" id="KW-0285">Flavoprotein</keyword>
<protein>
    <recommendedName>
        <fullName evidence="12">Dihydroorotate dehydrogenase</fullName>
        <shortName evidence="12">DHOD</shortName>
        <shortName evidence="12">DHODase</shortName>
        <shortName evidence="12">DHOdehase</shortName>
        <ecNumber evidence="12">1.3.-.-</ecNumber>
    </recommendedName>
</protein>
<dbReference type="PANTHER" id="PTHR48109">
    <property type="entry name" value="DIHYDROOROTATE DEHYDROGENASE (QUINONE), MITOCHONDRIAL-RELATED"/>
    <property type="match status" value="1"/>
</dbReference>
<dbReference type="InterPro" id="IPR049622">
    <property type="entry name" value="Dihydroorotate_DH_I"/>
</dbReference>
<keyword evidence="5 12" id="KW-0963">Cytoplasm</keyword>
<dbReference type="STRING" id="585501.HMPREF6123_1643"/>
<dbReference type="InterPro" id="IPR005720">
    <property type="entry name" value="Dihydroorotate_DH_cat"/>
</dbReference>
<dbReference type="PROSITE" id="PS00912">
    <property type="entry name" value="DHODEHASE_2"/>
    <property type="match status" value="1"/>
</dbReference>
<evidence type="ECO:0000256" key="10">
    <source>
        <dbReference type="ARBA" id="ARBA00023027"/>
    </source>
</evidence>
<evidence type="ECO:0000256" key="9">
    <source>
        <dbReference type="ARBA" id="ARBA00023002"/>
    </source>
</evidence>
<dbReference type="EC" id="1.3.-.-" evidence="12"/>
<reference evidence="14 15" key="1">
    <citation type="submission" date="2009-04" db="EMBL/GenBank/DDBJ databases">
        <authorList>
            <person name="Qin X."/>
            <person name="Bachman B."/>
            <person name="Battles P."/>
            <person name="Bell A."/>
            <person name="Bess C."/>
            <person name="Bickham C."/>
            <person name="Chaboub L."/>
            <person name="Chen D."/>
            <person name="Coyle M."/>
            <person name="Deiros D.R."/>
            <person name="Dinh H."/>
            <person name="Forbes L."/>
            <person name="Fowler G."/>
            <person name="Francisco L."/>
            <person name="Fu Q."/>
            <person name="Gubbala S."/>
            <person name="Hale W."/>
            <person name="Han Y."/>
            <person name="Hemphill L."/>
            <person name="Highlander S.K."/>
            <person name="Hirani K."/>
            <person name="Hogues M."/>
            <person name="Jackson L."/>
            <person name="Jakkamsetti A."/>
            <person name="Javaid M."/>
            <person name="Jiang H."/>
            <person name="Korchina V."/>
            <person name="Kovar C."/>
            <person name="Lara F."/>
            <person name="Lee S."/>
            <person name="Mata R."/>
            <person name="Mathew T."/>
            <person name="Moen C."/>
            <person name="Morales K."/>
            <person name="Munidasa M."/>
            <person name="Nazareth L."/>
            <person name="Ngo R."/>
            <person name="Nguyen L."/>
            <person name="Okwuonu G."/>
            <person name="Ongeri F."/>
            <person name="Patil S."/>
            <person name="Petrosino J."/>
            <person name="Pham C."/>
            <person name="Pham P."/>
            <person name="Pu L.-L."/>
            <person name="Puazo M."/>
            <person name="Raj R."/>
            <person name="Reid J."/>
            <person name="Rouhana J."/>
            <person name="Saada N."/>
            <person name="Shang Y."/>
            <person name="Simmons D."/>
            <person name="Thornton R."/>
            <person name="Warren J."/>
            <person name="Weissenberger G."/>
            <person name="Zhang J."/>
            <person name="Zhang L."/>
            <person name="Zhou C."/>
            <person name="Zhu D."/>
            <person name="Muzny D."/>
            <person name="Worley K."/>
            <person name="Gibbs R."/>
        </authorList>
    </citation>
    <scope>NUCLEOTIDE SEQUENCE [LARGE SCALE GENOMIC DNA]</scope>
    <source>
        <strain evidence="14 15">F0268</strain>
    </source>
</reference>
<feature type="binding site" evidence="12">
    <location>
        <position position="139"/>
    </location>
    <ligand>
        <name>substrate</name>
    </ligand>
</feature>
<dbReference type="GO" id="GO:0006207">
    <property type="term" value="P:'de novo' pyrimidine nucleobase biosynthetic process"/>
    <property type="evidence" value="ECO:0007669"/>
    <property type="project" value="InterPro"/>
</dbReference>
<feature type="binding site" evidence="12">
    <location>
        <begin position="56"/>
        <end position="57"/>
    </location>
    <ligand>
        <name>FMN</name>
        <dbReference type="ChEBI" id="CHEBI:58210"/>
    </ligand>
</feature>
<dbReference type="SUPFAM" id="SSF51395">
    <property type="entry name" value="FMN-linked oxidoreductases"/>
    <property type="match status" value="1"/>
</dbReference>
<comment type="catalytic activity">
    <reaction evidence="12">
        <text>(S)-dihydroorotate + A = orotate + AH2</text>
        <dbReference type="Rhea" id="RHEA:18073"/>
        <dbReference type="ChEBI" id="CHEBI:13193"/>
        <dbReference type="ChEBI" id="CHEBI:17499"/>
        <dbReference type="ChEBI" id="CHEBI:30839"/>
        <dbReference type="ChEBI" id="CHEBI:30864"/>
    </reaction>
</comment>
<comment type="subcellular location">
    <subcellularLocation>
        <location evidence="2 12">Cytoplasm</location>
    </subcellularLocation>
</comment>
<feature type="binding site" evidence="12">
    <location>
        <begin position="80"/>
        <end position="84"/>
    </location>
    <ligand>
        <name>substrate</name>
    </ligand>
</feature>
<dbReference type="FunCoup" id="C2KYS4">
    <property type="interactions" value="365"/>
</dbReference>
<comment type="pathway">
    <text evidence="3">Pyrimidine metabolism; UMP biosynthesis via de novo pathway; orotate from (S)-dihydroorotate (NAD(+) route): step 1/1.</text>
</comment>
<dbReference type="GO" id="GO:0005737">
    <property type="term" value="C:cytoplasm"/>
    <property type="evidence" value="ECO:0007669"/>
    <property type="project" value="UniProtKB-SubCell"/>
</dbReference>
<dbReference type="InterPro" id="IPR024920">
    <property type="entry name" value="Dihydroorotate_DH_1"/>
</dbReference>
<keyword evidence="9 12" id="KW-0560">Oxidoreductase</keyword>
<evidence type="ECO:0000256" key="11">
    <source>
        <dbReference type="ARBA" id="ARBA00048996"/>
    </source>
</evidence>
<feature type="binding site" evidence="12">
    <location>
        <position position="139"/>
    </location>
    <ligand>
        <name>FMN</name>
        <dbReference type="ChEBI" id="CHEBI:58210"/>
    </ligand>
</feature>
<evidence type="ECO:0000256" key="8">
    <source>
        <dbReference type="ARBA" id="ARBA00022975"/>
    </source>
</evidence>
<feature type="active site" description="Nucleophile" evidence="12">
    <location>
        <position position="142"/>
    </location>
</feature>
<comment type="catalytic activity">
    <reaction evidence="11">
        <text>(S)-dihydroorotate + NAD(+) = orotate + NADH + H(+)</text>
        <dbReference type="Rhea" id="RHEA:13513"/>
        <dbReference type="ChEBI" id="CHEBI:15378"/>
        <dbReference type="ChEBI" id="CHEBI:30839"/>
        <dbReference type="ChEBI" id="CHEBI:30864"/>
        <dbReference type="ChEBI" id="CHEBI:57540"/>
        <dbReference type="ChEBI" id="CHEBI:57945"/>
        <dbReference type="EC" id="1.3.1.14"/>
    </reaction>
</comment>
<dbReference type="NCBIfam" id="TIGR01037">
    <property type="entry name" value="pyrD_sub1_fam"/>
    <property type="match status" value="1"/>
</dbReference>
<evidence type="ECO:0000256" key="2">
    <source>
        <dbReference type="ARBA" id="ARBA00004496"/>
    </source>
</evidence>
<dbReference type="HOGENOM" id="CLU_042042_0_0_9"/>
<sequence length="314" mass="33892">MMRLHGKEGRKMVDLRTKLSSLELDNPLIPASGCYGFGQDFAPLYDLNILGSISFKGTTVEPREGNALPRIAECPMGMLNSVGLQNPGVKVVVEEELPALKKIFHKPLVANISGFSFEEFSILAEEMDKVENVGLLEVNISCPNVHNGGMAFGTDAKNVAEVCKRVKEKTKKPVYMKLSPNVTDITEMAKAAEAAGADGISLINTLLGMRIDIKRRRPVLANKVGGYSGPAVFPIALRMVYQVRKAVQIPIIGMGGIASAEDVIEMMMAGASAVEIGAENLVHPYVCRDILENLPILCEELGISALQDIIGIID</sequence>
<dbReference type="EMBL" id="ACKX01000165">
    <property type="protein sequence ID" value="EEJ51081.1"/>
    <property type="molecule type" value="Genomic_DNA"/>
</dbReference>
<evidence type="ECO:0000256" key="6">
    <source>
        <dbReference type="ARBA" id="ARBA00022630"/>
    </source>
</evidence>
<evidence type="ECO:0000256" key="5">
    <source>
        <dbReference type="ARBA" id="ARBA00022490"/>
    </source>
</evidence>
<feature type="domain" description="Dihydroorotate dehydrogenase catalytic" evidence="13">
    <location>
        <begin position="15"/>
        <end position="295"/>
    </location>
</feature>
<dbReference type="PIRSF" id="PIRSF000164">
    <property type="entry name" value="DHO_oxidase"/>
    <property type="match status" value="1"/>
</dbReference>
<evidence type="ECO:0000259" key="13">
    <source>
        <dbReference type="Pfam" id="PF01180"/>
    </source>
</evidence>
<dbReference type="NCBIfam" id="NF005574">
    <property type="entry name" value="PRK07259.1"/>
    <property type="match status" value="1"/>
</dbReference>
<dbReference type="FunFam" id="3.20.20.70:FF:000027">
    <property type="entry name" value="Dihydropyrimidine dehydrogenase [NADP(+)]"/>
    <property type="match status" value="1"/>
</dbReference>
<comment type="function">
    <text evidence="1">Catalyzes the conversion of dihydroorotate to orotate with NAD(+) as electron acceptor.</text>
</comment>
<keyword evidence="10" id="KW-0520">NAD</keyword>
<dbReference type="HAMAP" id="MF_00224">
    <property type="entry name" value="DHO_dh_type1"/>
    <property type="match status" value="1"/>
</dbReference>
<feature type="binding site" evidence="12">
    <location>
        <position position="32"/>
    </location>
    <ligand>
        <name>FMN</name>
        <dbReference type="ChEBI" id="CHEBI:58210"/>
    </ligand>
</feature>
<evidence type="ECO:0000313" key="14">
    <source>
        <dbReference type="EMBL" id="EEJ51081.1"/>
    </source>
</evidence>
<dbReference type="GO" id="GO:0004589">
    <property type="term" value="F:dihydroorotate dehydrogenase (NAD+) activity"/>
    <property type="evidence" value="ECO:0007669"/>
    <property type="project" value="UniProtKB-EC"/>
</dbReference>
<feature type="binding site" evidence="12">
    <location>
        <begin position="204"/>
        <end position="205"/>
    </location>
    <ligand>
        <name>substrate</name>
    </ligand>
</feature>
<keyword evidence="15" id="KW-1185">Reference proteome</keyword>
<dbReference type="InterPro" id="IPR012135">
    <property type="entry name" value="Dihydroorotate_DH_1_2"/>
</dbReference>
<gene>
    <name evidence="14" type="primary">pyrDB</name>
    <name evidence="12" type="synonym">pyrD</name>
    <name evidence="14" type="ORF">HMPREF6123_1643</name>
</gene>
<comment type="caution">
    <text evidence="14">The sequence shown here is derived from an EMBL/GenBank/DDBJ whole genome shotgun (WGS) entry which is preliminary data.</text>
</comment>
<feature type="binding site" evidence="12">
    <location>
        <position position="177"/>
    </location>
    <ligand>
        <name>FMN</name>
        <dbReference type="ChEBI" id="CHEBI:58210"/>
    </ligand>
</feature>
<comment type="cofactor">
    <cofactor evidence="12">
        <name>FMN</name>
        <dbReference type="ChEBI" id="CHEBI:58210"/>
    </cofactor>
    <text evidence="12">Binds 1 FMN per subunit.</text>
</comment>
<dbReference type="AlphaFoldDB" id="C2KYS4"/>
<evidence type="ECO:0000256" key="12">
    <source>
        <dbReference type="HAMAP-Rule" id="MF_00224"/>
    </source>
</evidence>
<dbReference type="InParanoid" id="C2KYS4"/>